<reference evidence="7 8" key="1">
    <citation type="submission" date="2019-05" db="EMBL/GenBank/DDBJ databases">
        <title>Panacibacter sp. strain 17mud1-8 Genome sequencing and assembly.</title>
        <authorList>
            <person name="Chhetri G."/>
        </authorList>
    </citation>
    <scope>NUCLEOTIDE SEQUENCE [LARGE SCALE GENOMIC DNA]</scope>
    <source>
        <strain evidence="7 8">17mud1-8</strain>
    </source>
</reference>
<dbReference type="InterPro" id="IPR050833">
    <property type="entry name" value="Poly_Biosynth_Transport"/>
</dbReference>
<name>A0A4U3KXJ4_9BACT</name>
<proteinExistence type="predicted"/>
<dbReference type="RefSeq" id="WP_137263147.1">
    <property type="nucleotide sequence ID" value="NZ_SZQL01000015.1"/>
</dbReference>
<keyword evidence="3 6" id="KW-0812">Transmembrane</keyword>
<feature type="transmembrane region" description="Helical" evidence="6">
    <location>
        <begin position="182"/>
        <end position="202"/>
    </location>
</feature>
<dbReference type="PANTHER" id="PTHR30250:SF11">
    <property type="entry name" value="O-ANTIGEN TRANSPORTER-RELATED"/>
    <property type="match status" value="1"/>
</dbReference>
<dbReference type="OrthoDB" id="88014at2"/>
<evidence type="ECO:0000256" key="1">
    <source>
        <dbReference type="ARBA" id="ARBA00004651"/>
    </source>
</evidence>
<feature type="transmembrane region" description="Helical" evidence="6">
    <location>
        <begin position="335"/>
        <end position="356"/>
    </location>
</feature>
<feature type="transmembrane region" description="Helical" evidence="6">
    <location>
        <begin position="431"/>
        <end position="452"/>
    </location>
</feature>
<evidence type="ECO:0000256" key="4">
    <source>
        <dbReference type="ARBA" id="ARBA00022989"/>
    </source>
</evidence>
<keyword evidence="2" id="KW-1003">Cell membrane</keyword>
<comment type="subcellular location">
    <subcellularLocation>
        <location evidence="1">Cell membrane</location>
        <topology evidence="1">Multi-pass membrane protein</topology>
    </subcellularLocation>
</comment>
<organism evidence="7 8">
    <name type="scientific">Ilyomonas limi</name>
    <dbReference type="NCBI Taxonomy" id="2575867"/>
    <lineage>
        <taxon>Bacteria</taxon>
        <taxon>Pseudomonadati</taxon>
        <taxon>Bacteroidota</taxon>
        <taxon>Chitinophagia</taxon>
        <taxon>Chitinophagales</taxon>
        <taxon>Chitinophagaceae</taxon>
        <taxon>Ilyomonas</taxon>
    </lineage>
</organism>
<keyword evidence="5 6" id="KW-0472">Membrane</keyword>
<feature type="transmembrane region" description="Helical" evidence="6">
    <location>
        <begin position="124"/>
        <end position="146"/>
    </location>
</feature>
<feature type="transmembrane region" description="Helical" evidence="6">
    <location>
        <begin position="158"/>
        <end position="176"/>
    </location>
</feature>
<feature type="transmembrane region" description="Helical" evidence="6">
    <location>
        <begin position="400"/>
        <end position="419"/>
    </location>
</feature>
<dbReference type="AlphaFoldDB" id="A0A4U3KXJ4"/>
<evidence type="ECO:0000256" key="3">
    <source>
        <dbReference type="ARBA" id="ARBA00022692"/>
    </source>
</evidence>
<protein>
    <submittedName>
        <fullName evidence="7">Uncharacterized protein</fullName>
    </submittedName>
</protein>
<evidence type="ECO:0000256" key="6">
    <source>
        <dbReference type="SAM" id="Phobius"/>
    </source>
</evidence>
<evidence type="ECO:0000256" key="2">
    <source>
        <dbReference type="ARBA" id="ARBA00022475"/>
    </source>
</evidence>
<evidence type="ECO:0000256" key="5">
    <source>
        <dbReference type="ARBA" id="ARBA00023136"/>
    </source>
</evidence>
<feature type="transmembrane region" description="Helical" evidence="6">
    <location>
        <begin position="308"/>
        <end position="329"/>
    </location>
</feature>
<dbReference type="PANTHER" id="PTHR30250">
    <property type="entry name" value="PST FAMILY PREDICTED COLANIC ACID TRANSPORTER"/>
    <property type="match status" value="1"/>
</dbReference>
<feature type="transmembrane region" description="Helical" evidence="6">
    <location>
        <begin position="458"/>
        <end position="478"/>
    </location>
</feature>
<dbReference type="Proteomes" id="UP000305848">
    <property type="component" value="Unassembled WGS sequence"/>
</dbReference>
<feature type="transmembrane region" description="Helical" evidence="6">
    <location>
        <begin position="82"/>
        <end position="104"/>
    </location>
</feature>
<dbReference type="EMBL" id="SZQL01000015">
    <property type="protein sequence ID" value="TKK66414.1"/>
    <property type="molecule type" value="Genomic_DNA"/>
</dbReference>
<feature type="transmembrane region" description="Helical" evidence="6">
    <location>
        <begin position="12"/>
        <end position="33"/>
    </location>
</feature>
<evidence type="ECO:0000313" key="7">
    <source>
        <dbReference type="EMBL" id="TKK66414.1"/>
    </source>
</evidence>
<feature type="transmembrane region" description="Helical" evidence="6">
    <location>
        <begin position="39"/>
        <end position="61"/>
    </location>
</feature>
<comment type="caution">
    <text evidence="7">The sequence shown here is derived from an EMBL/GenBank/DDBJ whole genome shotgun (WGS) entry which is preliminary data.</text>
</comment>
<evidence type="ECO:0000313" key="8">
    <source>
        <dbReference type="Proteomes" id="UP000305848"/>
    </source>
</evidence>
<keyword evidence="8" id="KW-1185">Reference proteome</keyword>
<accession>A0A4U3KXJ4</accession>
<dbReference type="GO" id="GO:0005886">
    <property type="term" value="C:plasma membrane"/>
    <property type="evidence" value="ECO:0007669"/>
    <property type="project" value="UniProtKB-SubCell"/>
</dbReference>
<feature type="transmembrane region" description="Helical" evidence="6">
    <location>
        <begin position="368"/>
        <end position="388"/>
    </location>
</feature>
<gene>
    <name evidence="7" type="ORF">FC093_17735</name>
</gene>
<keyword evidence="4 6" id="KW-1133">Transmembrane helix</keyword>
<sequence length="496" mass="56200">MGIIRKQSIYSSIFSYLGFVVGAVNKLLIFPLFFSTTEIGLTTVAVDLGLVFASLATFGSNSVTAKFFPFYKAYLPKKKNDLPALTLFTCIGGCIIITLALVVFKGFIIRKFGQNSAMFVTHYHLLYPLVVTIALFLLFEAFAWSIQKTVISNFLREVLFRVVVLVLLLLYIYKVIPLETFFTLYSYIYLPSVVALLIYLISTGNFPINFSISNVTRRMHKRIASYGALIFSGSMLNVISRTIDVIFLASQSAGGLSDANVFSYGSYMISIMDVPQRSIVAIATPIISQAWKDKNTQQIHEIYQKTSLNLLIVGFFIWGVIFLNMHNAIKYLGSAYAPMQWIFIVMGVAKLIDLGTGANSQILLLSKYWRLDFITNMLFVAMALPLNYTLIHKYGIYGPAYANLIALTVFNSVRLFYIWKLFRLQPFTKHTFYAILIAIICVSIVHFVPIIPNLYLDILLRTTIFVLLFATSILYFNISEDLTALFQHTLQRFKKK</sequence>